<feature type="region of interest" description="Disordered" evidence="1">
    <location>
        <begin position="183"/>
        <end position="327"/>
    </location>
</feature>
<feature type="compositionally biased region" description="Basic and acidic residues" evidence="1">
    <location>
        <begin position="209"/>
        <end position="232"/>
    </location>
</feature>
<dbReference type="Gene3D" id="3.40.50.720">
    <property type="entry name" value="NAD(P)-binding Rossmann-like Domain"/>
    <property type="match status" value="1"/>
</dbReference>
<dbReference type="Proteomes" id="UP000006038">
    <property type="component" value="Chromosome 1"/>
</dbReference>
<accession>J3KY35</accession>
<dbReference type="AlphaFoldDB" id="J3KY35"/>
<dbReference type="SUPFAM" id="SSF51735">
    <property type="entry name" value="NAD(P)-binding Rossmann-fold domains"/>
    <property type="match status" value="1"/>
</dbReference>
<keyword evidence="4" id="KW-1185">Reference proteome</keyword>
<feature type="compositionally biased region" description="Basic and acidic residues" evidence="1">
    <location>
        <begin position="250"/>
        <end position="263"/>
    </location>
</feature>
<feature type="compositionally biased region" description="Basic residues" evidence="1">
    <location>
        <begin position="194"/>
        <end position="208"/>
    </location>
</feature>
<name>J3KY35_ORYBR</name>
<dbReference type="PANTHER" id="PTHR43349:SF30">
    <property type="entry name" value="NMRA-LIKE DOMAIN-CONTAINING PROTEIN"/>
    <property type="match status" value="1"/>
</dbReference>
<sequence length="360" mass="38318">MTMTKTTSGGSKILVIGGTGTIGRHIVAASLEAGHPTLVLVRRSPAPAAAAAGVDPDKAKLLASLEASGATLVYGDMNDHESLVAAIKRADVVISAVGHRGTVELDGQLKVVDAIKEAGNIKRFVPSEYGCDVEQAEAATLEPARSIIAAKVRVREAVRAAAIPHTFICSYWAHGFMLPRLGDPPGHRPPPPAPRRRRLRRRHPASHFRGREGHERGGDKGRGRRAGAEQDPVRAAGGEQAVAGPARPPLGEEVRQHPRETLRLRPAAGQESARVSVPGELPAGDGALDAGGRRVRAGHQPGRRGGGDGALPGHGLPHRRRLPRRPPLNLDRSIHPSMIHPSFMQAHFYIHACRSTYICT</sequence>
<dbReference type="EnsemblPlants" id="OB01G18910.1">
    <property type="protein sequence ID" value="OB01G18910.1"/>
    <property type="gene ID" value="OB01G18910"/>
</dbReference>
<evidence type="ECO:0000256" key="1">
    <source>
        <dbReference type="SAM" id="MobiDB-lite"/>
    </source>
</evidence>
<dbReference type="InterPro" id="IPR036291">
    <property type="entry name" value="NAD(P)-bd_dom_sf"/>
</dbReference>
<evidence type="ECO:0000259" key="2">
    <source>
        <dbReference type="Pfam" id="PF05368"/>
    </source>
</evidence>
<dbReference type="Pfam" id="PF05368">
    <property type="entry name" value="NmrA"/>
    <property type="match status" value="1"/>
</dbReference>
<dbReference type="InterPro" id="IPR050608">
    <property type="entry name" value="NmrA-type/Isoflavone_red_sf"/>
</dbReference>
<evidence type="ECO:0000313" key="4">
    <source>
        <dbReference type="Proteomes" id="UP000006038"/>
    </source>
</evidence>
<evidence type="ECO:0000313" key="3">
    <source>
        <dbReference type="EnsemblPlants" id="OB01G18910.1"/>
    </source>
</evidence>
<feature type="domain" description="NmrA-like" evidence="2">
    <location>
        <begin position="11"/>
        <end position="183"/>
    </location>
</feature>
<dbReference type="eggNOG" id="ENOG502QPMY">
    <property type="taxonomic scope" value="Eukaryota"/>
</dbReference>
<reference evidence="3" key="1">
    <citation type="journal article" date="2013" name="Nat. Commun.">
        <title>Whole-genome sequencing of Oryza brachyantha reveals mechanisms underlying Oryza genome evolution.</title>
        <authorList>
            <person name="Chen J."/>
            <person name="Huang Q."/>
            <person name="Gao D."/>
            <person name="Wang J."/>
            <person name="Lang Y."/>
            <person name="Liu T."/>
            <person name="Li B."/>
            <person name="Bai Z."/>
            <person name="Luis Goicoechea J."/>
            <person name="Liang C."/>
            <person name="Chen C."/>
            <person name="Zhang W."/>
            <person name="Sun S."/>
            <person name="Liao Y."/>
            <person name="Zhang X."/>
            <person name="Yang L."/>
            <person name="Song C."/>
            <person name="Wang M."/>
            <person name="Shi J."/>
            <person name="Liu G."/>
            <person name="Liu J."/>
            <person name="Zhou H."/>
            <person name="Zhou W."/>
            <person name="Yu Q."/>
            <person name="An N."/>
            <person name="Chen Y."/>
            <person name="Cai Q."/>
            <person name="Wang B."/>
            <person name="Liu B."/>
            <person name="Min J."/>
            <person name="Huang Y."/>
            <person name="Wu H."/>
            <person name="Li Z."/>
            <person name="Zhang Y."/>
            <person name="Yin Y."/>
            <person name="Song W."/>
            <person name="Jiang J."/>
            <person name="Jackson S.A."/>
            <person name="Wing R.A."/>
            <person name="Wang J."/>
            <person name="Chen M."/>
        </authorList>
    </citation>
    <scope>NUCLEOTIDE SEQUENCE [LARGE SCALE GENOMIC DNA]</scope>
    <source>
        <strain evidence="3">cv. IRGC 101232</strain>
    </source>
</reference>
<organism evidence="3">
    <name type="scientific">Oryza brachyantha</name>
    <name type="common">malo sina</name>
    <dbReference type="NCBI Taxonomy" id="4533"/>
    <lineage>
        <taxon>Eukaryota</taxon>
        <taxon>Viridiplantae</taxon>
        <taxon>Streptophyta</taxon>
        <taxon>Embryophyta</taxon>
        <taxon>Tracheophyta</taxon>
        <taxon>Spermatophyta</taxon>
        <taxon>Magnoliopsida</taxon>
        <taxon>Liliopsida</taxon>
        <taxon>Poales</taxon>
        <taxon>Poaceae</taxon>
        <taxon>BOP clade</taxon>
        <taxon>Oryzoideae</taxon>
        <taxon>Oryzeae</taxon>
        <taxon>Oryzinae</taxon>
        <taxon>Oryza</taxon>
    </lineage>
</organism>
<reference evidence="3" key="2">
    <citation type="submission" date="2013-04" db="UniProtKB">
        <authorList>
            <consortium name="EnsemblPlants"/>
        </authorList>
    </citation>
    <scope>IDENTIFICATION</scope>
</reference>
<dbReference type="InterPro" id="IPR008030">
    <property type="entry name" value="NmrA-like"/>
</dbReference>
<protein>
    <recommendedName>
        <fullName evidence="2">NmrA-like domain-containing protein</fullName>
    </recommendedName>
</protein>
<proteinExistence type="predicted"/>
<dbReference type="HOGENOM" id="CLU_060833_1_0_1"/>
<dbReference type="PANTHER" id="PTHR43349">
    <property type="entry name" value="PINORESINOL REDUCTASE-RELATED"/>
    <property type="match status" value="1"/>
</dbReference>
<dbReference type="STRING" id="4533.J3KY35"/>
<feature type="compositionally biased region" description="Gly residues" evidence="1">
    <location>
        <begin position="303"/>
        <end position="312"/>
    </location>
</feature>
<dbReference type="Gramene" id="OB01G18910.1">
    <property type="protein sequence ID" value="OB01G18910.1"/>
    <property type="gene ID" value="OB01G18910"/>
</dbReference>